<evidence type="ECO:0000256" key="1">
    <source>
        <dbReference type="ARBA" id="ARBA00022549"/>
    </source>
</evidence>
<dbReference type="eggNOG" id="COG5635">
    <property type="taxonomic scope" value="Bacteria"/>
</dbReference>
<keyword evidence="1" id="KW-0042">Antenna complex</keyword>
<dbReference type="STRING" id="118168.MC7420_5892"/>
<accession>B4VVP5</accession>
<evidence type="ECO:0000313" key="4">
    <source>
        <dbReference type="EMBL" id="EDX74012.1"/>
    </source>
</evidence>
<dbReference type="Pfam" id="PF13646">
    <property type="entry name" value="HEAT_2"/>
    <property type="match status" value="3"/>
</dbReference>
<dbReference type="PANTHER" id="PTHR46844:SF1">
    <property type="entry name" value="SLR5058 PROTEIN"/>
    <property type="match status" value="1"/>
</dbReference>
<dbReference type="InterPro" id="IPR054569">
    <property type="entry name" value="NNH2"/>
</dbReference>
<dbReference type="EMBL" id="DS989855">
    <property type="protein sequence ID" value="EDX74012.1"/>
    <property type="molecule type" value="Genomic_DNA"/>
</dbReference>
<proteinExistence type="predicted"/>
<dbReference type="SUPFAM" id="SSF48371">
    <property type="entry name" value="ARM repeat"/>
    <property type="match status" value="2"/>
</dbReference>
<dbReference type="SUPFAM" id="SSF52540">
    <property type="entry name" value="P-loop containing nucleoside triphosphate hydrolases"/>
    <property type="match status" value="1"/>
</dbReference>
<dbReference type="eggNOG" id="COG1413">
    <property type="taxonomic scope" value="Bacteria"/>
</dbReference>
<dbReference type="Gene3D" id="1.25.10.10">
    <property type="entry name" value="Leucine-rich Repeat Variant"/>
    <property type="match status" value="2"/>
</dbReference>
<dbReference type="Pfam" id="PF22734">
    <property type="entry name" value="NNH2"/>
    <property type="match status" value="1"/>
</dbReference>
<organism evidence="4 5">
    <name type="scientific">Coleofasciculus chthonoplastes PCC 7420</name>
    <dbReference type="NCBI Taxonomy" id="118168"/>
    <lineage>
        <taxon>Bacteria</taxon>
        <taxon>Bacillati</taxon>
        <taxon>Cyanobacteriota</taxon>
        <taxon>Cyanophyceae</taxon>
        <taxon>Coleofasciculales</taxon>
        <taxon>Coleofasciculaceae</taxon>
        <taxon>Coleofasciculus</taxon>
    </lineage>
</organism>
<dbReference type="HOGENOM" id="CLU_002747_0_0_3"/>
<keyword evidence="5" id="KW-1185">Reference proteome</keyword>
<evidence type="ECO:0000259" key="3">
    <source>
        <dbReference type="PROSITE" id="PS50837"/>
    </source>
</evidence>
<dbReference type="InterPro" id="IPR027417">
    <property type="entry name" value="P-loop_NTPase"/>
</dbReference>
<dbReference type="InterPro" id="IPR011989">
    <property type="entry name" value="ARM-like"/>
</dbReference>
<name>B4VVP5_9CYAN</name>
<dbReference type="PANTHER" id="PTHR46844">
    <property type="entry name" value="SLR5058 PROTEIN"/>
    <property type="match status" value="1"/>
</dbReference>
<dbReference type="Pfam" id="PF05729">
    <property type="entry name" value="NACHT"/>
    <property type="match status" value="1"/>
</dbReference>
<protein>
    <submittedName>
        <fullName evidence="4">NACHT domain family</fullName>
    </submittedName>
</protein>
<dbReference type="Proteomes" id="UP000003835">
    <property type="component" value="Unassembled WGS sequence"/>
</dbReference>
<gene>
    <name evidence="4" type="ORF">MC7420_5892</name>
</gene>
<dbReference type="PROSITE" id="PS50837">
    <property type="entry name" value="NACHT"/>
    <property type="match status" value="1"/>
</dbReference>
<dbReference type="RefSeq" id="WP_006102774.1">
    <property type="nucleotide sequence ID" value="NZ_DS989855.1"/>
</dbReference>
<evidence type="ECO:0000313" key="5">
    <source>
        <dbReference type="Proteomes" id="UP000003835"/>
    </source>
</evidence>
<dbReference type="GO" id="GO:0030089">
    <property type="term" value="C:phycobilisome"/>
    <property type="evidence" value="ECO:0007669"/>
    <property type="project" value="UniProtKB-KW"/>
</dbReference>
<sequence>MDALVVWGVANAVGFVFGDVLKELAKGTLEDYTKDFFKDRIKALPERFNKEPLVKAVGKALKEFLQLVQEELETWGLSQEELKPYQGALKTFIHNKAVKQELSQAFAEGCRSLDGYTLAQTWETLQLQPLPAEFDWQAITQQYLRRVKAICRESDELRMILDSQNLEAIRDNTDAIAGIIPDFNLRQYRESLKEFYGYLKLETLDPGSYKYPMRLWQVFVPQTVREAMPLYDIPRDYLKRLQEANQLDEQISPEELEQYREMYYRQPIRSVLDILHQPSYPYLVILGDPGSGKSTLAQYVALDWAEKPTKTIPLLIELRNYARDRTLPKTFLEFIHQGAAAICHLNQHRLDEVLEAGDAFVLFDGLDEIFDPVARDTLITEIIRFTNQYPQVRVMVTSRIIGYKAQRLRDAQFRHFTLQDFEAEQIQAFVQKWHDLAFGNQPDKPRLQNRLQRAINESPAIRELAGNPLLLTMMAILNRNRELPRERAELYDEASRVLLHEWDIEKGLPPDEKLSPDTITRKEKQAMLRRVAYQMQAAPQGLAGNLITADELERILAGYLETLQDVEKPRTVSRLIIKQLRERNFILCFSGADCYSFVHRTFLEFFCAWEFVWQFKEKQSLSIEELKTEIFGKHWQDESWHEVLRLIAAMIDEQFVGEIIDYLIRQNGKLAKFRNLFLAAKCLTEVRSRSQISETATRLLNLLKKLSQWGDYKQLNQKQFSLITDIRIQAVATIASTWKEDSKTLHWLVSRLAQNDVLSVRQVILQEIIKGWKEHPNTFRLLRHCAQSHNNSDVRLAILKEIVKGWKEHPATLPWLKYCVYSDKSSRVREIVLKELVQNWHLSELARGGTDNFDPLTFLKAFSQSHGDAIVRKLALQKLLHDYKNDLNTSIFLKTCARSDGDATVRKFALQELARGWKNNLDTSTFLKACARSDGDATVRKFALQQLAHGWKDDPETLTFLKSCAQSDSDTLIKQTALQELAFHWKKYPDINIFILKIKAESDCDAIVRKAAIQELARGSHDNPDILTFLKSRAQSDEDIIVRQTAIQELARGGKNDSNVLNFVKEYALSDTDKNMREIALKELDIGWGNDPNIRVFIIKRKAEVDFKIKAEADLKIKAQSDRDAIVRKTAIQELARGGNGNPEILTFLKSCAQSDSDATVRKTAIQELARGGNGNPEILTFLKSCAQSDSDATVRKTAIKELATSQENNNDILNFLCRCAVKDTFDIYCEDLWLDNPRKTALEIIVKQYPHHPQTLKLLRNRIANDPDPNVQRFAREQLDKLRQKQTNAHAP</sequence>
<dbReference type="OrthoDB" id="135105at2"/>
<reference evidence="4 5" key="1">
    <citation type="submission" date="2008-07" db="EMBL/GenBank/DDBJ databases">
        <authorList>
            <person name="Tandeau de Marsac N."/>
            <person name="Ferriera S."/>
            <person name="Johnson J."/>
            <person name="Kravitz S."/>
            <person name="Beeson K."/>
            <person name="Sutton G."/>
            <person name="Rogers Y.-H."/>
            <person name="Friedman R."/>
            <person name="Frazier M."/>
            <person name="Venter J.C."/>
        </authorList>
    </citation>
    <scope>NUCLEOTIDE SEQUENCE [LARGE SCALE GENOMIC DNA]</scope>
    <source>
        <strain evidence="4 5">PCC 7420</strain>
    </source>
</reference>
<keyword evidence="2" id="KW-0605">Phycobilisome</keyword>
<dbReference type="InterPro" id="IPR016024">
    <property type="entry name" value="ARM-type_fold"/>
</dbReference>
<feature type="domain" description="NACHT" evidence="3">
    <location>
        <begin position="281"/>
        <end position="399"/>
    </location>
</feature>
<dbReference type="Gene3D" id="3.40.50.300">
    <property type="entry name" value="P-loop containing nucleotide triphosphate hydrolases"/>
    <property type="match status" value="1"/>
</dbReference>
<evidence type="ECO:0000256" key="2">
    <source>
        <dbReference type="ARBA" id="ARBA00022738"/>
    </source>
</evidence>
<dbReference type="InterPro" id="IPR007111">
    <property type="entry name" value="NACHT_NTPase"/>
</dbReference>